<feature type="region of interest" description="Disordered" evidence="1">
    <location>
        <begin position="87"/>
        <end position="148"/>
    </location>
</feature>
<proteinExistence type="predicted"/>
<feature type="transmembrane region" description="Helical" evidence="2">
    <location>
        <begin position="49"/>
        <end position="69"/>
    </location>
</feature>
<accession>H0QYS9</accession>
<evidence type="ECO:0000256" key="1">
    <source>
        <dbReference type="SAM" id="MobiDB-lite"/>
    </source>
</evidence>
<evidence type="ECO:0000313" key="3">
    <source>
        <dbReference type="EMBL" id="GAB17980.1"/>
    </source>
</evidence>
<keyword evidence="4" id="KW-1185">Reference proteome</keyword>
<keyword evidence="2" id="KW-1133">Transmembrane helix</keyword>
<feature type="compositionally biased region" description="Low complexity" evidence="1">
    <location>
        <begin position="102"/>
        <end position="119"/>
    </location>
</feature>
<dbReference type="STRING" id="1077974.GOEFS_044_00160"/>
<evidence type="ECO:0000313" key="4">
    <source>
        <dbReference type="Proteomes" id="UP000035034"/>
    </source>
</evidence>
<keyword evidence="2" id="KW-0472">Membrane</keyword>
<dbReference type="RefSeq" id="WP_007317317.1">
    <property type="nucleotide sequence ID" value="NZ_BAEH01000044.1"/>
</dbReference>
<dbReference type="AlphaFoldDB" id="H0QYS9"/>
<dbReference type="eggNOG" id="ENOG5031E6U">
    <property type="taxonomic scope" value="Bacteria"/>
</dbReference>
<sequence length="323" mass="32718">MTNITPSASDDTETDQLDLGEVSSGAATFDADPYVDEAPAPIRRSPVPAVRAGGALVILIALFVSTWYATSTPTRYVVTTSPAAVNRPQAPGAGPVATKPLTPSAVPTATGPAPAASVPIGNSPTGAGPTGTVPIGNSPTGTAPSGTATPGTSVTIDGGTTGLSVAPVLGQAKCPLGWPKPEKSGGLASMILLAPAAGPFSSEAFALGSVYQPLMQLAGPLLAEIEPIIDANISWINPIIKQVQGAEAVVLEAILPFYGPYRSQFLAAEGNLAKVLAPILTRIYQSPQAACLVAWQGQIISAAKGKEIKTASLSRPGQFNTYE</sequence>
<gene>
    <name evidence="3" type="ORF">GOEFS_044_00160</name>
</gene>
<feature type="compositionally biased region" description="Low complexity" evidence="1">
    <location>
        <begin position="138"/>
        <end position="148"/>
    </location>
</feature>
<name>H0QYS9_9ACTN</name>
<keyword evidence="2" id="KW-0812">Transmembrane</keyword>
<reference evidence="3 4" key="1">
    <citation type="submission" date="2011-12" db="EMBL/GenBank/DDBJ databases">
        <title>Whole genome shotgun sequence of Gordonia effusa NBRC 100432.</title>
        <authorList>
            <person name="Yoshida I."/>
            <person name="Takarada H."/>
            <person name="Hosoyama A."/>
            <person name="Tsuchikane K."/>
            <person name="Katsumata H."/>
            <person name="Yamazaki S."/>
            <person name="Fujita N."/>
        </authorList>
    </citation>
    <scope>NUCLEOTIDE SEQUENCE [LARGE SCALE GENOMIC DNA]</scope>
    <source>
        <strain evidence="3 4">NBRC 100432</strain>
    </source>
</reference>
<organism evidence="3 4">
    <name type="scientific">Gordonia effusa NBRC 100432</name>
    <dbReference type="NCBI Taxonomy" id="1077974"/>
    <lineage>
        <taxon>Bacteria</taxon>
        <taxon>Bacillati</taxon>
        <taxon>Actinomycetota</taxon>
        <taxon>Actinomycetes</taxon>
        <taxon>Mycobacteriales</taxon>
        <taxon>Gordoniaceae</taxon>
        <taxon>Gordonia</taxon>
    </lineage>
</organism>
<protein>
    <submittedName>
        <fullName evidence="3">Uncharacterized protein</fullName>
    </submittedName>
</protein>
<evidence type="ECO:0000256" key="2">
    <source>
        <dbReference type="SAM" id="Phobius"/>
    </source>
</evidence>
<dbReference type="Proteomes" id="UP000035034">
    <property type="component" value="Unassembled WGS sequence"/>
</dbReference>
<comment type="caution">
    <text evidence="3">The sequence shown here is derived from an EMBL/GenBank/DDBJ whole genome shotgun (WGS) entry which is preliminary data.</text>
</comment>
<dbReference type="EMBL" id="BAEH01000044">
    <property type="protein sequence ID" value="GAB17980.1"/>
    <property type="molecule type" value="Genomic_DNA"/>
</dbReference>